<evidence type="ECO:0000313" key="6">
    <source>
        <dbReference type="Proteomes" id="UP000030653"/>
    </source>
</evidence>
<sequence>MPEEVGPVVEHKDAEGRGPLGRKWKAHLCFCTDCRLSLGHLLPSFISVDNDYITWLEKGTLKTYDSSPEKGTQRLFCGKCGASVGKRLPGRSELDVNLGMLELEGEGEEGGKGEGLAGVLREWTVWEKPRFMAEAGDGRLRDEILSGMKRDGFILD</sequence>
<keyword evidence="3" id="KW-0862">Zinc</keyword>
<accession>M5FVK7</accession>
<dbReference type="OrthoDB" id="5422068at2759"/>
<dbReference type="Proteomes" id="UP000030653">
    <property type="component" value="Unassembled WGS sequence"/>
</dbReference>
<evidence type="ECO:0000256" key="3">
    <source>
        <dbReference type="ARBA" id="ARBA00022833"/>
    </source>
</evidence>
<dbReference type="SUPFAM" id="SSF51316">
    <property type="entry name" value="Mss4-like"/>
    <property type="match status" value="1"/>
</dbReference>
<dbReference type="GO" id="GO:0046872">
    <property type="term" value="F:metal ion binding"/>
    <property type="evidence" value="ECO:0007669"/>
    <property type="project" value="UniProtKB-KW"/>
</dbReference>
<keyword evidence="6" id="KW-1185">Reference proteome</keyword>
<name>M5FVK7_DACPD</name>
<dbReference type="HOGENOM" id="CLU_1686509_0_0_1"/>
<evidence type="ECO:0000256" key="2">
    <source>
        <dbReference type="ARBA" id="ARBA00022723"/>
    </source>
</evidence>
<dbReference type="Gene3D" id="3.90.1590.10">
    <property type="entry name" value="glutathione-dependent formaldehyde- activating enzyme (gfa)"/>
    <property type="match status" value="1"/>
</dbReference>
<dbReference type="InterPro" id="IPR011057">
    <property type="entry name" value="Mss4-like_sf"/>
</dbReference>
<organism evidence="5 6">
    <name type="scientific">Dacryopinax primogenitus (strain DJM 731)</name>
    <name type="common">Brown rot fungus</name>
    <dbReference type="NCBI Taxonomy" id="1858805"/>
    <lineage>
        <taxon>Eukaryota</taxon>
        <taxon>Fungi</taxon>
        <taxon>Dikarya</taxon>
        <taxon>Basidiomycota</taxon>
        <taxon>Agaricomycotina</taxon>
        <taxon>Dacrymycetes</taxon>
        <taxon>Dacrymycetales</taxon>
        <taxon>Dacrymycetaceae</taxon>
        <taxon>Dacryopinax</taxon>
    </lineage>
</organism>
<keyword evidence="2" id="KW-0479">Metal-binding</keyword>
<comment type="similarity">
    <text evidence="1">Belongs to the Gfa family.</text>
</comment>
<dbReference type="RefSeq" id="XP_040626542.1">
    <property type="nucleotide sequence ID" value="XM_040773357.1"/>
</dbReference>
<dbReference type="EMBL" id="JH795869">
    <property type="protein sequence ID" value="EJT99644.1"/>
    <property type="molecule type" value="Genomic_DNA"/>
</dbReference>
<dbReference type="GeneID" id="63688419"/>
<dbReference type="GO" id="GO:0016846">
    <property type="term" value="F:carbon-sulfur lyase activity"/>
    <property type="evidence" value="ECO:0007669"/>
    <property type="project" value="InterPro"/>
</dbReference>
<evidence type="ECO:0000313" key="5">
    <source>
        <dbReference type="EMBL" id="EJT99644.1"/>
    </source>
</evidence>
<protein>
    <recommendedName>
        <fullName evidence="4">CENP-V/GFA domain-containing protein</fullName>
    </recommendedName>
</protein>
<dbReference type="AlphaFoldDB" id="M5FVK7"/>
<evidence type="ECO:0000256" key="1">
    <source>
        <dbReference type="ARBA" id="ARBA00005495"/>
    </source>
</evidence>
<proteinExistence type="inferred from homology"/>
<dbReference type="STRING" id="1858805.M5FVK7"/>
<evidence type="ECO:0000259" key="4">
    <source>
        <dbReference type="Pfam" id="PF04828"/>
    </source>
</evidence>
<feature type="domain" description="CENP-V/GFA" evidence="4">
    <location>
        <begin position="25"/>
        <end position="102"/>
    </location>
</feature>
<reference evidence="5 6" key="1">
    <citation type="journal article" date="2012" name="Science">
        <title>The Paleozoic origin of enzymatic lignin decomposition reconstructed from 31 fungal genomes.</title>
        <authorList>
            <person name="Floudas D."/>
            <person name="Binder M."/>
            <person name="Riley R."/>
            <person name="Barry K."/>
            <person name="Blanchette R.A."/>
            <person name="Henrissat B."/>
            <person name="Martinez A.T."/>
            <person name="Otillar R."/>
            <person name="Spatafora J.W."/>
            <person name="Yadav J.S."/>
            <person name="Aerts A."/>
            <person name="Benoit I."/>
            <person name="Boyd A."/>
            <person name="Carlson A."/>
            <person name="Copeland A."/>
            <person name="Coutinho P.M."/>
            <person name="de Vries R.P."/>
            <person name="Ferreira P."/>
            <person name="Findley K."/>
            <person name="Foster B."/>
            <person name="Gaskell J."/>
            <person name="Glotzer D."/>
            <person name="Gorecki P."/>
            <person name="Heitman J."/>
            <person name="Hesse C."/>
            <person name="Hori C."/>
            <person name="Igarashi K."/>
            <person name="Jurgens J.A."/>
            <person name="Kallen N."/>
            <person name="Kersten P."/>
            <person name="Kohler A."/>
            <person name="Kuees U."/>
            <person name="Kumar T.K.A."/>
            <person name="Kuo A."/>
            <person name="LaButti K."/>
            <person name="Larrondo L.F."/>
            <person name="Lindquist E."/>
            <person name="Ling A."/>
            <person name="Lombard V."/>
            <person name="Lucas S."/>
            <person name="Lundell T."/>
            <person name="Martin R."/>
            <person name="McLaughlin D.J."/>
            <person name="Morgenstern I."/>
            <person name="Morin E."/>
            <person name="Murat C."/>
            <person name="Nagy L.G."/>
            <person name="Nolan M."/>
            <person name="Ohm R.A."/>
            <person name="Patyshakuliyeva A."/>
            <person name="Rokas A."/>
            <person name="Ruiz-Duenas F.J."/>
            <person name="Sabat G."/>
            <person name="Salamov A."/>
            <person name="Samejima M."/>
            <person name="Schmutz J."/>
            <person name="Slot J.C."/>
            <person name="St John F."/>
            <person name="Stenlid J."/>
            <person name="Sun H."/>
            <person name="Sun S."/>
            <person name="Syed K."/>
            <person name="Tsang A."/>
            <person name="Wiebenga A."/>
            <person name="Young D."/>
            <person name="Pisabarro A."/>
            <person name="Eastwood D.C."/>
            <person name="Martin F."/>
            <person name="Cullen D."/>
            <person name="Grigoriev I.V."/>
            <person name="Hibbett D.S."/>
        </authorList>
    </citation>
    <scope>NUCLEOTIDE SEQUENCE [LARGE SCALE GENOMIC DNA]</scope>
    <source>
        <strain evidence="5 6">DJM-731 SS1</strain>
    </source>
</reference>
<dbReference type="Pfam" id="PF04828">
    <property type="entry name" value="GFA"/>
    <property type="match status" value="1"/>
</dbReference>
<gene>
    <name evidence="5" type="ORF">DACRYDRAFT_23712</name>
</gene>
<dbReference type="InterPro" id="IPR006913">
    <property type="entry name" value="CENP-V/GFA"/>
</dbReference>